<feature type="domain" description="Glycosyl transferase family 1" evidence="1">
    <location>
        <begin position="210"/>
        <end position="328"/>
    </location>
</feature>
<organism evidence="2">
    <name type="scientific">marine metagenome</name>
    <dbReference type="NCBI Taxonomy" id="408172"/>
    <lineage>
        <taxon>unclassified sequences</taxon>
        <taxon>metagenomes</taxon>
        <taxon>ecological metagenomes</taxon>
    </lineage>
</organism>
<dbReference type="Gene3D" id="3.40.50.2000">
    <property type="entry name" value="Glycogen Phosphorylase B"/>
    <property type="match status" value="1"/>
</dbReference>
<dbReference type="Pfam" id="PF00534">
    <property type="entry name" value="Glycos_transf_1"/>
    <property type="match status" value="1"/>
</dbReference>
<dbReference type="GO" id="GO:0016757">
    <property type="term" value="F:glycosyltransferase activity"/>
    <property type="evidence" value="ECO:0007669"/>
    <property type="project" value="InterPro"/>
</dbReference>
<sequence>MTEIGISNSTRMLDSGGGVHYLKSVIDGLSQASDYQITVYFEDPMLKEDRSTLPRTEWRLIPDNRTPIQTIARGLSALLGYHIPSLRWDDNNYGTKPDIIISQESLIGFYTKVPFISFIGDVMYKYFPTLDEYTLKTRLLRDLTIRRLIAKSVFTVVDSEQSKEDLVRFFKVDPDKVIPIPLCAPPHIYKYRNMSEDETNESLVKYDLPSEFVLYPAQFWEHKNHLRLIEALYLLRNEKNETIPAVLVGSKSWRNYPDVMNLITKYAMTDQVRCLGYVDDREIVALYKKARALVYPSFADYTNIPVLEAMVLGVPVVCSNSFSMTDQVGK</sequence>
<dbReference type="PANTHER" id="PTHR46401:SF8">
    <property type="entry name" value="BLL6006 PROTEIN"/>
    <property type="match status" value="1"/>
</dbReference>
<gene>
    <name evidence="2" type="ORF">METZ01_LOCUS279983</name>
</gene>
<evidence type="ECO:0000259" key="1">
    <source>
        <dbReference type="Pfam" id="PF00534"/>
    </source>
</evidence>
<dbReference type="AlphaFoldDB" id="A0A382KS53"/>
<name>A0A382KS53_9ZZZZ</name>
<protein>
    <recommendedName>
        <fullName evidence="1">Glycosyl transferase family 1 domain-containing protein</fullName>
    </recommendedName>
</protein>
<evidence type="ECO:0000313" key="2">
    <source>
        <dbReference type="EMBL" id="SVC27129.1"/>
    </source>
</evidence>
<reference evidence="2" key="1">
    <citation type="submission" date="2018-05" db="EMBL/GenBank/DDBJ databases">
        <authorList>
            <person name="Lanie J.A."/>
            <person name="Ng W.-L."/>
            <person name="Kazmierczak K.M."/>
            <person name="Andrzejewski T.M."/>
            <person name="Davidsen T.M."/>
            <person name="Wayne K.J."/>
            <person name="Tettelin H."/>
            <person name="Glass J.I."/>
            <person name="Rusch D."/>
            <person name="Podicherti R."/>
            <person name="Tsui H.-C.T."/>
            <person name="Winkler M.E."/>
        </authorList>
    </citation>
    <scope>NUCLEOTIDE SEQUENCE</scope>
</reference>
<dbReference type="CDD" id="cd03809">
    <property type="entry name" value="GT4_MtfB-like"/>
    <property type="match status" value="1"/>
</dbReference>
<feature type="non-terminal residue" evidence="2">
    <location>
        <position position="330"/>
    </location>
</feature>
<dbReference type="EMBL" id="UINC01082402">
    <property type="protein sequence ID" value="SVC27129.1"/>
    <property type="molecule type" value="Genomic_DNA"/>
</dbReference>
<accession>A0A382KS53</accession>
<proteinExistence type="predicted"/>
<dbReference type="PANTHER" id="PTHR46401">
    <property type="entry name" value="GLYCOSYLTRANSFERASE WBBK-RELATED"/>
    <property type="match status" value="1"/>
</dbReference>
<dbReference type="InterPro" id="IPR001296">
    <property type="entry name" value="Glyco_trans_1"/>
</dbReference>
<dbReference type="SUPFAM" id="SSF53756">
    <property type="entry name" value="UDP-Glycosyltransferase/glycogen phosphorylase"/>
    <property type="match status" value="1"/>
</dbReference>